<dbReference type="Pfam" id="PF07811">
    <property type="entry name" value="TadE"/>
    <property type="match status" value="1"/>
</dbReference>
<gene>
    <name evidence="3" type="ORF">D2917_08435</name>
</gene>
<evidence type="ECO:0000313" key="4">
    <source>
        <dbReference type="Proteomes" id="UP000325743"/>
    </source>
</evidence>
<dbReference type="AlphaFoldDB" id="A0A5P3VFS0"/>
<keyword evidence="1" id="KW-0812">Transmembrane</keyword>
<name>A0A5P3VFS0_9BURK</name>
<accession>A0A5P3VFS0</accession>
<proteinExistence type="predicted"/>
<dbReference type="EMBL" id="CP032518">
    <property type="protein sequence ID" value="QEZ44253.1"/>
    <property type="molecule type" value="Genomic_DNA"/>
</dbReference>
<keyword evidence="1" id="KW-1133">Transmembrane helix</keyword>
<feature type="domain" description="TadE-like" evidence="2">
    <location>
        <begin position="34"/>
        <end position="76"/>
    </location>
</feature>
<feature type="transmembrane region" description="Helical" evidence="1">
    <location>
        <begin position="37"/>
        <end position="59"/>
    </location>
</feature>
<sequence length="173" mass="17346">MWQHRVNRVNGVNGGHGVDGAVRPGCVPRRQAAGSAAVEFAIVVPLLLAIVIGIVYYGMVLALQQVLTLAAEEGARAALRYPSGVSGTGAAATQAARVSAASAMALGTLPTSISSAITPTNVAQAVPCASGSADLCVQVTLRLPTANILPAVPMVPVPATLSGTAMVQLSPDI</sequence>
<dbReference type="InterPro" id="IPR012495">
    <property type="entry name" value="TadE-like_dom"/>
</dbReference>
<organism evidence="3 4">
    <name type="scientific">Cupriavidus oxalaticus</name>
    <dbReference type="NCBI Taxonomy" id="96344"/>
    <lineage>
        <taxon>Bacteria</taxon>
        <taxon>Pseudomonadati</taxon>
        <taxon>Pseudomonadota</taxon>
        <taxon>Betaproteobacteria</taxon>
        <taxon>Burkholderiales</taxon>
        <taxon>Burkholderiaceae</taxon>
        <taxon>Cupriavidus</taxon>
    </lineage>
</organism>
<evidence type="ECO:0000256" key="1">
    <source>
        <dbReference type="SAM" id="Phobius"/>
    </source>
</evidence>
<dbReference type="Proteomes" id="UP000325743">
    <property type="component" value="Chromosome 1"/>
</dbReference>
<dbReference type="RefSeq" id="WP_151070293.1">
    <property type="nucleotide sequence ID" value="NZ_CP032518.1"/>
</dbReference>
<evidence type="ECO:0000259" key="2">
    <source>
        <dbReference type="Pfam" id="PF07811"/>
    </source>
</evidence>
<protein>
    <submittedName>
        <fullName evidence="3">Pilus assembly protein</fullName>
    </submittedName>
</protein>
<evidence type="ECO:0000313" key="3">
    <source>
        <dbReference type="EMBL" id="QEZ44253.1"/>
    </source>
</evidence>
<reference evidence="3 4" key="1">
    <citation type="submission" date="2018-09" db="EMBL/GenBank/DDBJ databases">
        <title>Complete genome sequence of Cupriavidus oxalaticus T2, a bacterium capable of phenol tolerance and degradation.</title>
        <authorList>
            <person name="Yan J."/>
        </authorList>
    </citation>
    <scope>NUCLEOTIDE SEQUENCE [LARGE SCALE GENOMIC DNA]</scope>
    <source>
        <strain evidence="3 4">T2</strain>
    </source>
</reference>
<keyword evidence="1" id="KW-0472">Membrane</keyword>